<dbReference type="AlphaFoldDB" id="A0A1G4G727"/>
<organism evidence="7 8">
    <name type="scientific">Petrimonas mucosa</name>
    <dbReference type="NCBI Taxonomy" id="1642646"/>
    <lineage>
        <taxon>Bacteria</taxon>
        <taxon>Pseudomonadati</taxon>
        <taxon>Bacteroidota</taxon>
        <taxon>Bacteroidia</taxon>
        <taxon>Bacteroidales</taxon>
        <taxon>Dysgonomonadaceae</taxon>
        <taxon>Petrimonas</taxon>
    </lineage>
</organism>
<dbReference type="PANTHER" id="PTHR34138">
    <property type="entry name" value="CELL SHAPE-DETERMINING PROTEIN MREC"/>
    <property type="match status" value="1"/>
</dbReference>
<evidence type="ECO:0000313" key="7">
    <source>
        <dbReference type="EMBL" id="SCM57768.1"/>
    </source>
</evidence>
<keyword evidence="5" id="KW-1133">Transmembrane helix</keyword>
<reference evidence="7 8" key="1">
    <citation type="submission" date="2016-08" db="EMBL/GenBank/DDBJ databases">
        <authorList>
            <person name="Seilhamer J.J."/>
        </authorList>
    </citation>
    <scope>NUCLEOTIDE SEQUENCE [LARGE SCALE GENOMIC DNA]</scope>
    <source>
        <strain evidence="7">ING2-E5A</strain>
    </source>
</reference>
<feature type="domain" description="Rod shape-determining protein MreC beta-barrel core" evidence="6">
    <location>
        <begin position="118"/>
        <end position="264"/>
    </location>
</feature>
<keyword evidence="5" id="KW-0472">Membrane</keyword>
<proteinExistence type="inferred from homology"/>
<evidence type="ECO:0000256" key="3">
    <source>
        <dbReference type="ARBA" id="ARBA00022960"/>
    </source>
</evidence>
<dbReference type="InterPro" id="IPR007221">
    <property type="entry name" value="MreC"/>
</dbReference>
<gene>
    <name evidence="7" type="ORF">ING2E5A_1500</name>
</gene>
<dbReference type="InterPro" id="IPR042175">
    <property type="entry name" value="Cell/Rod_MreC_2"/>
</dbReference>
<dbReference type="RefSeq" id="WP_071136832.1">
    <property type="nucleotide sequence ID" value="NZ_JBASDY010000103.1"/>
</dbReference>
<dbReference type="STRING" id="1642646.ING2E5A_1500"/>
<dbReference type="PANTHER" id="PTHR34138:SF1">
    <property type="entry name" value="CELL SHAPE-DETERMINING PROTEIN MREC"/>
    <property type="match status" value="1"/>
</dbReference>
<comment type="similarity">
    <text evidence="1">Belongs to the MreC family.</text>
</comment>
<keyword evidence="8" id="KW-1185">Reference proteome</keyword>
<accession>A0A1G4G727</accession>
<dbReference type="Gene3D" id="2.40.10.340">
    <property type="entry name" value="Rod shape-determining protein MreC, domain 1"/>
    <property type="match status" value="1"/>
</dbReference>
<dbReference type="GO" id="GO:0008360">
    <property type="term" value="P:regulation of cell shape"/>
    <property type="evidence" value="ECO:0007669"/>
    <property type="project" value="UniProtKB-KW"/>
</dbReference>
<evidence type="ECO:0000256" key="5">
    <source>
        <dbReference type="SAM" id="Phobius"/>
    </source>
</evidence>
<name>A0A1G4G727_9BACT</name>
<dbReference type="KEGG" id="pmuc:ING2E5A_1500"/>
<keyword evidence="5" id="KW-0812">Transmembrane</keyword>
<feature type="transmembrane region" description="Helical" evidence="5">
    <location>
        <begin position="12"/>
        <end position="31"/>
    </location>
</feature>
<dbReference type="NCBIfam" id="NF010532">
    <property type="entry name" value="PRK13922.9-3"/>
    <property type="match status" value="1"/>
</dbReference>
<dbReference type="GO" id="GO:0005886">
    <property type="term" value="C:plasma membrane"/>
    <property type="evidence" value="ECO:0007669"/>
    <property type="project" value="TreeGrafter"/>
</dbReference>
<evidence type="ECO:0000256" key="4">
    <source>
        <dbReference type="ARBA" id="ARBA00032089"/>
    </source>
</evidence>
<dbReference type="InterPro" id="IPR055342">
    <property type="entry name" value="MreC_beta-barrel_core"/>
</dbReference>
<keyword evidence="3" id="KW-0133">Cell shape</keyword>
<sequence length="280" mass="30940">MKNLLAFIIRNSSWLVAIVLVVISFYLVFSYNSYQRSVFLTSANRVTGWIYDLSGKTTAFIHLNKSNKLLLERNAQLAAELHALKTHLADLQMDSLTTNAFQGDSVPASRFSFIPAEVINVSFSGPNNFITVNKGSDHGVRPDMGVVSQNGVVGVVLKSSSSFSVIIPIVNPKFRLSARLKNSSNTGSVSWNGKELGVAQLGELPKHEVFQPGDTVLTSFSRIFPRDIVIGYVIGQIPSKDDSFNTLDVRIATDFHSVRDILIIDDKSYDEQKQLENSIQ</sequence>
<evidence type="ECO:0000256" key="1">
    <source>
        <dbReference type="ARBA" id="ARBA00009369"/>
    </source>
</evidence>
<protein>
    <recommendedName>
        <fullName evidence="2">Cell shape-determining protein MreC</fullName>
    </recommendedName>
    <alternativeName>
        <fullName evidence="4">Cell shape protein MreC</fullName>
    </alternativeName>
</protein>
<evidence type="ECO:0000259" key="6">
    <source>
        <dbReference type="Pfam" id="PF04085"/>
    </source>
</evidence>
<dbReference type="InterPro" id="IPR042177">
    <property type="entry name" value="Cell/Rod_1"/>
</dbReference>
<dbReference type="Proteomes" id="UP000178485">
    <property type="component" value="Chromosome i"/>
</dbReference>
<dbReference type="Gene3D" id="2.40.10.350">
    <property type="entry name" value="Rod shape-determining protein MreC, domain 2"/>
    <property type="match status" value="1"/>
</dbReference>
<dbReference type="EMBL" id="LT608328">
    <property type="protein sequence ID" value="SCM57768.1"/>
    <property type="molecule type" value="Genomic_DNA"/>
</dbReference>
<evidence type="ECO:0000256" key="2">
    <source>
        <dbReference type="ARBA" id="ARBA00013855"/>
    </source>
</evidence>
<evidence type="ECO:0000313" key="8">
    <source>
        <dbReference type="Proteomes" id="UP000178485"/>
    </source>
</evidence>
<dbReference type="Pfam" id="PF04085">
    <property type="entry name" value="MreC"/>
    <property type="match status" value="1"/>
</dbReference>